<dbReference type="OrthoDB" id="9807211at2"/>
<dbReference type="Proteomes" id="UP000254925">
    <property type="component" value="Unassembled WGS sequence"/>
</dbReference>
<proteinExistence type="predicted"/>
<dbReference type="InterPro" id="IPR036157">
    <property type="entry name" value="dUTPase-like_sf"/>
</dbReference>
<name>A0A370HHH9_9HYPH</name>
<accession>A0A370HHH9</accession>
<dbReference type="Pfam" id="PF22569">
    <property type="entry name" value="DCD_C"/>
    <property type="match status" value="1"/>
</dbReference>
<sequence length="363" mass="39867">MVALKDGIQSADAIMRLADAGVIRPETPFAADQVQPASLDLRLGRRAYRVRASFLPGRNHTVQDRLTQLSFHEIDLSIGAILETGSVYIAELQESLALPDDVSAAANPKSSTGRIDVFTRVITDRSQEFDTIGAGYHGPLYAEISPRTFPVLVRTGTRLSQLRLRKGEVRLSDAELHDLHQREKVVTSAEPSIQDGVAVSVDLAGFGQDRLIGYRAKRHTGLVDVDKPASCRIADFWEPLYADDSRTLILDPGQFYILASKEAVHVPPDYAAEMVPFDPLVGEFRVHYAGFFDPGFGHAEAGGEGARAVLEVRSRDVPFILEDGQIVGRLVYERMAERPQVLYGAGAGSNYQAQGLKLSKHFR</sequence>
<dbReference type="AlphaFoldDB" id="A0A370HHH9"/>
<evidence type="ECO:0000259" key="1">
    <source>
        <dbReference type="Pfam" id="PF06559"/>
    </source>
</evidence>
<keyword evidence="4" id="KW-1185">Reference proteome</keyword>
<feature type="domain" description="2'-deoxycytidine 5'-triphosphate deaminase N-terminal" evidence="1">
    <location>
        <begin position="6"/>
        <end position="168"/>
    </location>
</feature>
<dbReference type="PANTHER" id="PTHR42680:SF3">
    <property type="entry name" value="DCTP DEAMINASE"/>
    <property type="match status" value="1"/>
</dbReference>
<dbReference type="Gene3D" id="2.70.40.10">
    <property type="match status" value="2"/>
</dbReference>
<dbReference type="PANTHER" id="PTHR42680">
    <property type="entry name" value="DCTP DEAMINASE"/>
    <property type="match status" value="1"/>
</dbReference>
<gene>
    <name evidence="3" type="ORF">DES45_107296</name>
</gene>
<dbReference type="InterPro" id="IPR010550">
    <property type="entry name" value="DCD_N"/>
</dbReference>
<evidence type="ECO:0000313" key="4">
    <source>
        <dbReference type="Proteomes" id="UP000254925"/>
    </source>
</evidence>
<dbReference type="Pfam" id="PF06559">
    <property type="entry name" value="DCD_N"/>
    <property type="match status" value="1"/>
</dbReference>
<feature type="domain" description="2'-deoxycytidine 5'-triphosphate deaminase C-terminal" evidence="2">
    <location>
        <begin position="172"/>
        <end position="362"/>
    </location>
</feature>
<evidence type="ECO:0000313" key="3">
    <source>
        <dbReference type="EMBL" id="RDI57375.1"/>
    </source>
</evidence>
<protein>
    <submittedName>
        <fullName evidence="3">dCTP deaminase</fullName>
    </submittedName>
</protein>
<dbReference type="InterPro" id="IPR053811">
    <property type="entry name" value="DCD_C"/>
</dbReference>
<comment type="caution">
    <text evidence="3">The sequence shown here is derived from an EMBL/GenBank/DDBJ whole genome shotgun (WGS) entry which is preliminary data.</text>
</comment>
<dbReference type="EMBL" id="QQBB01000007">
    <property type="protein sequence ID" value="RDI57375.1"/>
    <property type="molecule type" value="Genomic_DNA"/>
</dbReference>
<dbReference type="GO" id="GO:0009394">
    <property type="term" value="P:2'-deoxyribonucleotide metabolic process"/>
    <property type="evidence" value="ECO:0007669"/>
    <property type="project" value="InterPro"/>
</dbReference>
<dbReference type="RefSeq" id="WP_114771579.1">
    <property type="nucleotide sequence ID" value="NZ_QQBB01000007.1"/>
</dbReference>
<evidence type="ECO:0000259" key="2">
    <source>
        <dbReference type="Pfam" id="PF22569"/>
    </source>
</evidence>
<dbReference type="NCBIfam" id="NF005734">
    <property type="entry name" value="PRK07559.1"/>
    <property type="match status" value="1"/>
</dbReference>
<dbReference type="SUPFAM" id="SSF51283">
    <property type="entry name" value="dUTPase-like"/>
    <property type="match status" value="2"/>
</dbReference>
<organism evidence="3 4">
    <name type="scientific">Microvirga subterranea</name>
    <dbReference type="NCBI Taxonomy" id="186651"/>
    <lineage>
        <taxon>Bacteria</taxon>
        <taxon>Pseudomonadati</taxon>
        <taxon>Pseudomonadota</taxon>
        <taxon>Alphaproteobacteria</taxon>
        <taxon>Hyphomicrobiales</taxon>
        <taxon>Methylobacteriaceae</taxon>
        <taxon>Microvirga</taxon>
    </lineage>
</organism>
<reference evidence="3 4" key="1">
    <citation type="submission" date="2018-07" db="EMBL/GenBank/DDBJ databases">
        <title>Genomic Encyclopedia of Type Strains, Phase IV (KMG-IV): sequencing the most valuable type-strain genomes for metagenomic binning, comparative biology and taxonomic classification.</title>
        <authorList>
            <person name="Goeker M."/>
        </authorList>
    </citation>
    <scope>NUCLEOTIDE SEQUENCE [LARGE SCALE GENOMIC DNA]</scope>
    <source>
        <strain evidence="3 4">DSM 14364</strain>
    </source>
</reference>
<dbReference type="GO" id="GO:0008829">
    <property type="term" value="F:dCTP deaminase activity"/>
    <property type="evidence" value="ECO:0007669"/>
    <property type="project" value="InterPro"/>
</dbReference>